<dbReference type="SMART" id="SM00448">
    <property type="entry name" value="REC"/>
    <property type="match status" value="1"/>
</dbReference>
<gene>
    <name evidence="13" type="ORF">GCM10023149_09890</name>
</gene>
<feature type="coiled-coil region" evidence="9">
    <location>
        <begin position="256"/>
        <end position="286"/>
    </location>
</feature>
<evidence type="ECO:0000259" key="10">
    <source>
        <dbReference type="PROSITE" id="PS50109"/>
    </source>
</evidence>
<dbReference type="Pfam" id="PF02518">
    <property type="entry name" value="HATPase_c"/>
    <property type="match status" value="1"/>
</dbReference>
<dbReference type="Pfam" id="PF00672">
    <property type="entry name" value="HAMP"/>
    <property type="match status" value="1"/>
</dbReference>
<dbReference type="PROSITE" id="PS50109">
    <property type="entry name" value="HIS_KIN"/>
    <property type="match status" value="1"/>
</dbReference>
<feature type="domain" description="HAMP" evidence="12">
    <location>
        <begin position="212"/>
        <end position="264"/>
    </location>
</feature>
<evidence type="ECO:0000256" key="1">
    <source>
        <dbReference type="ARBA" id="ARBA00000085"/>
    </source>
</evidence>
<name>A0ABP8FZ16_9SPHI</name>
<keyword evidence="7" id="KW-0902">Two-component regulatory system</keyword>
<keyword evidence="6" id="KW-0418">Kinase</keyword>
<dbReference type="InterPro" id="IPR036890">
    <property type="entry name" value="HATPase_C_sf"/>
</dbReference>
<organism evidence="13 14">
    <name type="scientific">Mucilaginibacter gynuensis</name>
    <dbReference type="NCBI Taxonomy" id="1302236"/>
    <lineage>
        <taxon>Bacteria</taxon>
        <taxon>Pseudomonadati</taxon>
        <taxon>Bacteroidota</taxon>
        <taxon>Sphingobacteriia</taxon>
        <taxon>Sphingobacteriales</taxon>
        <taxon>Sphingobacteriaceae</taxon>
        <taxon>Mucilaginibacter</taxon>
    </lineage>
</organism>
<dbReference type="PROSITE" id="PS50110">
    <property type="entry name" value="RESPONSE_REGULATORY"/>
    <property type="match status" value="1"/>
</dbReference>
<evidence type="ECO:0000313" key="13">
    <source>
        <dbReference type="EMBL" id="GAA4313940.1"/>
    </source>
</evidence>
<accession>A0ABP8FZ16</accession>
<evidence type="ECO:0000256" key="5">
    <source>
        <dbReference type="ARBA" id="ARBA00022679"/>
    </source>
</evidence>
<keyword evidence="14" id="KW-1185">Reference proteome</keyword>
<dbReference type="InterPro" id="IPR005467">
    <property type="entry name" value="His_kinase_dom"/>
</dbReference>
<dbReference type="PROSITE" id="PS50885">
    <property type="entry name" value="HAMP"/>
    <property type="match status" value="1"/>
</dbReference>
<dbReference type="Gene3D" id="3.30.565.10">
    <property type="entry name" value="Histidine kinase-like ATPase, C-terminal domain"/>
    <property type="match status" value="1"/>
</dbReference>
<dbReference type="PANTHER" id="PTHR45339:SF1">
    <property type="entry name" value="HYBRID SIGNAL TRANSDUCTION HISTIDINE KINASE J"/>
    <property type="match status" value="1"/>
</dbReference>
<proteinExistence type="predicted"/>
<dbReference type="SUPFAM" id="SSF47384">
    <property type="entry name" value="Homodimeric domain of signal transducing histidine kinase"/>
    <property type="match status" value="1"/>
</dbReference>
<dbReference type="Proteomes" id="UP001500582">
    <property type="component" value="Unassembled WGS sequence"/>
</dbReference>
<dbReference type="InterPro" id="IPR004358">
    <property type="entry name" value="Sig_transdc_His_kin-like_C"/>
</dbReference>
<sequence>MAVLITLELCTLWFAITTLSSVRSYVNGEGLWSKSQKDAVLRLRIYAYSHKEEDYIAFKDFLKVPLGDSKARKELLKQEPDIAITRQGFIEGRNHPDDIDGMIRLIRNFHDVSYLEKAFTAWSKAEAMMSQLIPIGEKMHSMILDGAPQVQIDVQLQKLASMNNEVTKLEDVFSYTLGEGARWLEGIVLKLLLTLSLTIGTTSIIITVSVSNGIERGIKAIIDGARLIGQGILDTRVKVYSSDEIGQLATSFNSMTDKLEKNIHDLKVVEENLTREKEKAEASEKVKQLFLANMSHEIRTPLNAILGFARLLDESKLNKEQHEFIRTIIRSGDNLLVILNDILDFSRIEAGKIIFESLPFKLKDILSSAYNIMQPKALEKHINLTYQTGGDVPAVLIGDAVRLNQILLNLISNAIKFTDNGDVSISVVCAEETADDIVVEFVVKDTGIGIPLDKQDKIFEVFEQAINSSVRKFGGTGLGLSIVKQLVEMQGGTIFLNSHPGAGSAFHFRLSFKKAKKKDPFAPAETAVVERQDIFNRIGKGKKVLVVEDNKINQLLVVKVLKKQEFEIDIADNGKIAVEKLEDGHYDIVLMDLQMPEMDGYEATVYIRNMTSPKKNIPIIAMTAHTIKGEYERCLEIGMSDYVSKPFSTTELYSKIKQQLEKYEAVKQDN</sequence>
<feature type="modified residue" description="4-aspartylphosphate" evidence="8">
    <location>
        <position position="592"/>
    </location>
</feature>
<evidence type="ECO:0000256" key="2">
    <source>
        <dbReference type="ARBA" id="ARBA00004370"/>
    </source>
</evidence>
<keyword evidence="9" id="KW-0175">Coiled coil</keyword>
<dbReference type="InterPro" id="IPR011006">
    <property type="entry name" value="CheY-like_superfamily"/>
</dbReference>
<dbReference type="CDD" id="cd00082">
    <property type="entry name" value="HisKA"/>
    <property type="match status" value="1"/>
</dbReference>
<evidence type="ECO:0000256" key="9">
    <source>
        <dbReference type="SAM" id="Coils"/>
    </source>
</evidence>
<dbReference type="Gene3D" id="6.10.340.10">
    <property type="match status" value="1"/>
</dbReference>
<dbReference type="PRINTS" id="PR00344">
    <property type="entry name" value="BCTRLSENSOR"/>
</dbReference>
<dbReference type="SUPFAM" id="SSF158472">
    <property type="entry name" value="HAMP domain-like"/>
    <property type="match status" value="1"/>
</dbReference>
<dbReference type="CDD" id="cd16922">
    <property type="entry name" value="HATPase_EvgS-ArcB-TorS-like"/>
    <property type="match status" value="1"/>
</dbReference>
<dbReference type="Pfam" id="PF00072">
    <property type="entry name" value="Response_reg"/>
    <property type="match status" value="1"/>
</dbReference>
<evidence type="ECO:0000259" key="11">
    <source>
        <dbReference type="PROSITE" id="PS50110"/>
    </source>
</evidence>
<evidence type="ECO:0000256" key="3">
    <source>
        <dbReference type="ARBA" id="ARBA00012438"/>
    </source>
</evidence>
<dbReference type="InterPro" id="IPR003594">
    <property type="entry name" value="HATPase_dom"/>
</dbReference>
<evidence type="ECO:0000256" key="4">
    <source>
        <dbReference type="ARBA" id="ARBA00022553"/>
    </source>
</evidence>
<keyword evidence="4 8" id="KW-0597">Phosphoprotein</keyword>
<dbReference type="Gene3D" id="1.10.287.130">
    <property type="match status" value="1"/>
</dbReference>
<dbReference type="Pfam" id="PF00512">
    <property type="entry name" value="HisKA"/>
    <property type="match status" value="1"/>
</dbReference>
<comment type="catalytic activity">
    <reaction evidence="1">
        <text>ATP + protein L-histidine = ADP + protein N-phospho-L-histidine.</text>
        <dbReference type="EC" id="2.7.13.3"/>
    </reaction>
</comment>
<dbReference type="EMBL" id="BAABFT010000002">
    <property type="protein sequence ID" value="GAA4313940.1"/>
    <property type="molecule type" value="Genomic_DNA"/>
</dbReference>
<protein>
    <recommendedName>
        <fullName evidence="3">histidine kinase</fullName>
        <ecNumber evidence="3">2.7.13.3</ecNumber>
    </recommendedName>
</protein>
<comment type="caution">
    <text evidence="13">The sequence shown here is derived from an EMBL/GenBank/DDBJ whole genome shotgun (WGS) entry which is preliminary data.</text>
</comment>
<dbReference type="SMART" id="SM00388">
    <property type="entry name" value="HisKA"/>
    <property type="match status" value="1"/>
</dbReference>
<dbReference type="SUPFAM" id="SSF55874">
    <property type="entry name" value="ATPase domain of HSP90 chaperone/DNA topoisomerase II/histidine kinase"/>
    <property type="match status" value="1"/>
</dbReference>
<dbReference type="EC" id="2.7.13.3" evidence="3"/>
<dbReference type="Gene3D" id="3.40.50.2300">
    <property type="match status" value="1"/>
</dbReference>
<feature type="domain" description="Histidine kinase" evidence="10">
    <location>
        <begin position="293"/>
        <end position="514"/>
    </location>
</feature>
<dbReference type="InterPro" id="IPR003661">
    <property type="entry name" value="HisK_dim/P_dom"/>
</dbReference>
<dbReference type="RefSeq" id="WP_345209896.1">
    <property type="nucleotide sequence ID" value="NZ_BAABFT010000002.1"/>
</dbReference>
<reference evidence="14" key="1">
    <citation type="journal article" date="2019" name="Int. J. Syst. Evol. Microbiol.">
        <title>The Global Catalogue of Microorganisms (GCM) 10K type strain sequencing project: providing services to taxonomists for standard genome sequencing and annotation.</title>
        <authorList>
            <consortium name="The Broad Institute Genomics Platform"/>
            <consortium name="The Broad Institute Genome Sequencing Center for Infectious Disease"/>
            <person name="Wu L."/>
            <person name="Ma J."/>
        </authorList>
    </citation>
    <scope>NUCLEOTIDE SEQUENCE [LARGE SCALE GENOMIC DNA]</scope>
    <source>
        <strain evidence="14">JCM 17705</strain>
    </source>
</reference>
<keyword evidence="5" id="KW-0808">Transferase</keyword>
<feature type="domain" description="Response regulatory" evidence="11">
    <location>
        <begin position="543"/>
        <end position="660"/>
    </location>
</feature>
<dbReference type="InterPro" id="IPR003660">
    <property type="entry name" value="HAMP_dom"/>
</dbReference>
<evidence type="ECO:0000256" key="8">
    <source>
        <dbReference type="PROSITE-ProRule" id="PRU00169"/>
    </source>
</evidence>
<dbReference type="PANTHER" id="PTHR45339">
    <property type="entry name" value="HYBRID SIGNAL TRANSDUCTION HISTIDINE KINASE J"/>
    <property type="match status" value="1"/>
</dbReference>
<evidence type="ECO:0000256" key="7">
    <source>
        <dbReference type="ARBA" id="ARBA00023012"/>
    </source>
</evidence>
<dbReference type="CDD" id="cd06225">
    <property type="entry name" value="HAMP"/>
    <property type="match status" value="1"/>
</dbReference>
<dbReference type="InterPro" id="IPR036097">
    <property type="entry name" value="HisK_dim/P_sf"/>
</dbReference>
<comment type="subcellular location">
    <subcellularLocation>
        <location evidence="2">Membrane</location>
    </subcellularLocation>
</comment>
<dbReference type="SUPFAM" id="SSF52172">
    <property type="entry name" value="CheY-like"/>
    <property type="match status" value="1"/>
</dbReference>
<dbReference type="CDD" id="cd17546">
    <property type="entry name" value="REC_hyHK_CKI1_RcsC-like"/>
    <property type="match status" value="1"/>
</dbReference>
<evidence type="ECO:0000259" key="12">
    <source>
        <dbReference type="PROSITE" id="PS50885"/>
    </source>
</evidence>
<evidence type="ECO:0000313" key="14">
    <source>
        <dbReference type="Proteomes" id="UP001500582"/>
    </source>
</evidence>
<dbReference type="InterPro" id="IPR001789">
    <property type="entry name" value="Sig_transdc_resp-reg_receiver"/>
</dbReference>
<dbReference type="SMART" id="SM00304">
    <property type="entry name" value="HAMP"/>
    <property type="match status" value="1"/>
</dbReference>
<dbReference type="SMART" id="SM00387">
    <property type="entry name" value="HATPase_c"/>
    <property type="match status" value="1"/>
</dbReference>
<evidence type="ECO:0000256" key="6">
    <source>
        <dbReference type="ARBA" id="ARBA00022777"/>
    </source>
</evidence>